<evidence type="ECO:0000313" key="3">
    <source>
        <dbReference type="EMBL" id="SEH04330.1"/>
    </source>
</evidence>
<proteinExistence type="predicted"/>
<sequence length="502" mass="57156">MSIPFKSTPQDFFQRELFPGNIFDLLPQEHDCYLFNELFEQLDTSKIEAQYSFNGQHAWHPRKITSILIYGYTHGVFSSRQLEQRCNQDLAFMYIAEKRCPNFRVLSDFRKNNAEFFHNCFKQTVKLALEMKLASLGHVSLDGSKFKANTSKHKAMSYKHLKEKEQALTEEIEAIIKQADSSDKEEDASYADQSGEELPEELKFKKQRLETIQKAKAALEAREEELNPDKPIDDKKQISFADHDARIMGKNGNFTYAWNGQISVDSDNQIILGQHLSQNANDKQEVQAALGSIKENAGELPENISADNGYQSGSNLEAFEQAGVNAYVAVDRGEKDHAVALEDNERKLVKADFDYDEENDCFHCPEEQVLPLVKQGKDGRRVYQGDVTQCHNCQYFSRCSQSKQGHARTINTDRHEGRRQQMKHHMAKDESKEIYKHRKTIVEPVFGQIKNGGFRGFSVRGKDKVAGEFSLVCAGHNLKKMVKAMMTGVVRPEFGGMVKMAA</sequence>
<dbReference type="PANTHER" id="PTHR33408:SF2">
    <property type="entry name" value="TRANSPOSASE DDE DOMAIN-CONTAINING PROTEIN"/>
    <property type="match status" value="1"/>
</dbReference>
<evidence type="ECO:0000259" key="2">
    <source>
        <dbReference type="Pfam" id="PF13751"/>
    </source>
</evidence>
<feature type="domain" description="Transposase InsH N-terminal" evidence="1">
    <location>
        <begin position="22"/>
        <end position="111"/>
    </location>
</feature>
<dbReference type="Pfam" id="PF13751">
    <property type="entry name" value="DDE_Tnp_1_6"/>
    <property type="match status" value="1"/>
</dbReference>
<evidence type="ECO:0000259" key="1">
    <source>
        <dbReference type="Pfam" id="PF05598"/>
    </source>
</evidence>
<name>A0A1H6F2I1_9GAMM</name>
<evidence type="ECO:0000313" key="4">
    <source>
        <dbReference type="Proteomes" id="UP000236724"/>
    </source>
</evidence>
<dbReference type="PANTHER" id="PTHR33408">
    <property type="entry name" value="TRANSPOSASE"/>
    <property type="match status" value="1"/>
</dbReference>
<protein>
    <submittedName>
        <fullName evidence="3">Transposase DDE domain protein</fullName>
    </submittedName>
</protein>
<dbReference type="OrthoDB" id="9182628at2"/>
<feature type="domain" description="Transposase DDE" evidence="2">
    <location>
        <begin position="364"/>
        <end position="482"/>
    </location>
</feature>
<dbReference type="NCBIfam" id="NF033551">
    <property type="entry name" value="transpos_IS1182"/>
    <property type="match status" value="1"/>
</dbReference>
<dbReference type="Proteomes" id="UP000236724">
    <property type="component" value="Unassembled WGS sequence"/>
</dbReference>
<reference evidence="3 4" key="1">
    <citation type="submission" date="2016-10" db="EMBL/GenBank/DDBJ databases">
        <authorList>
            <person name="de Groot N.N."/>
        </authorList>
    </citation>
    <scope>NUCLEOTIDE SEQUENCE [LARGE SCALE GENOMIC DNA]</scope>
    <source>
        <strain evidence="3">MBHS1</strain>
    </source>
</reference>
<organism evidence="3 4">
    <name type="scientific">Candidatus Venteria ishoeyi</name>
    <dbReference type="NCBI Taxonomy" id="1899563"/>
    <lineage>
        <taxon>Bacteria</taxon>
        <taxon>Pseudomonadati</taxon>
        <taxon>Pseudomonadota</taxon>
        <taxon>Gammaproteobacteria</taxon>
        <taxon>Thiotrichales</taxon>
        <taxon>Thiotrichaceae</taxon>
        <taxon>Venteria</taxon>
    </lineage>
</organism>
<keyword evidence="4" id="KW-1185">Reference proteome</keyword>
<dbReference type="RefSeq" id="WP_103918405.1">
    <property type="nucleotide sequence ID" value="NZ_FMSV02000044.1"/>
</dbReference>
<gene>
    <name evidence="3" type="ORF">MBHS_00176</name>
</gene>
<accession>A0A1H6F2I1</accession>
<dbReference type="InterPro" id="IPR047629">
    <property type="entry name" value="IS1182_transpos"/>
</dbReference>
<dbReference type="Pfam" id="PF05598">
    <property type="entry name" value="DUF772"/>
    <property type="match status" value="1"/>
</dbReference>
<dbReference type="InterPro" id="IPR025668">
    <property type="entry name" value="Tnp_DDE_dom"/>
</dbReference>
<dbReference type="AlphaFoldDB" id="A0A1H6F2I1"/>
<dbReference type="InterPro" id="IPR008490">
    <property type="entry name" value="Transposase_InsH_N"/>
</dbReference>
<dbReference type="EMBL" id="FMSV02000044">
    <property type="protein sequence ID" value="SEH04330.1"/>
    <property type="molecule type" value="Genomic_DNA"/>
</dbReference>